<dbReference type="Pfam" id="PF00109">
    <property type="entry name" value="ketoacyl-synt"/>
    <property type="match status" value="1"/>
</dbReference>
<evidence type="ECO:0000256" key="4">
    <source>
        <dbReference type="ARBA" id="ARBA00022857"/>
    </source>
</evidence>
<dbReference type="InterPro" id="IPR049551">
    <property type="entry name" value="PKS_DH_C"/>
</dbReference>
<reference evidence="11 12" key="1">
    <citation type="submission" date="2017-08" db="EMBL/GenBank/DDBJ databases">
        <authorList>
            <person name="de Groot N.N."/>
        </authorList>
    </citation>
    <scope>NUCLEOTIDE SEQUENCE [LARGE SCALE GENOMIC DNA]</scope>
    <source>
        <strain evidence="11 12">USBA 352</strain>
    </source>
</reference>
<feature type="domain" description="Ketosynthase family 3 (KS3)" evidence="9">
    <location>
        <begin position="5"/>
        <end position="424"/>
    </location>
</feature>
<dbReference type="Gene3D" id="3.30.70.3290">
    <property type="match status" value="1"/>
</dbReference>
<dbReference type="Gene3D" id="3.90.180.10">
    <property type="entry name" value="Medium-chain alcohol dehydrogenases, catalytic domain"/>
    <property type="match status" value="1"/>
</dbReference>
<dbReference type="InterPro" id="IPR013968">
    <property type="entry name" value="PKS_KR"/>
</dbReference>
<dbReference type="InterPro" id="IPR013149">
    <property type="entry name" value="ADH-like_C"/>
</dbReference>
<dbReference type="InterPro" id="IPR016035">
    <property type="entry name" value="Acyl_Trfase/lysoPLipase"/>
</dbReference>
<dbReference type="Pfam" id="PF08659">
    <property type="entry name" value="KR"/>
    <property type="match status" value="1"/>
</dbReference>
<dbReference type="SUPFAM" id="SSF51735">
    <property type="entry name" value="NAD(P)-binding Rossmann-fold domains"/>
    <property type="match status" value="3"/>
</dbReference>
<dbReference type="PROSITE" id="PS52019">
    <property type="entry name" value="PKS_MFAS_DH"/>
    <property type="match status" value="1"/>
</dbReference>
<accession>A0A285RQJ3</accession>
<dbReference type="GO" id="GO:0006633">
    <property type="term" value="P:fatty acid biosynthetic process"/>
    <property type="evidence" value="ECO:0007669"/>
    <property type="project" value="InterPro"/>
</dbReference>
<dbReference type="InterPro" id="IPR014043">
    <property type="entry name" value="Acyl_transferase_dom"/>
</dbReference>
<dbReference type="InterPro" id="IPR006162">
    <property type="entry name" value="Ppantetheine_attach_site"/>
</dbReference>
<dbReference type="SUPFAM" id="SSF53901">
    <property type="entry name" value="Thiolase-like"/>
    <property type="match status" value="1"/>
</dbReference>
<dbReference type="InterPro" id="IPR014030">
    <property type="entry name" value="Ketoacyl_synth_N"/>
</dbReference>
<feature type="active site" description="Proton acceptor; for dehydratase activity" evidence="7">
    <location>
        <position position="919"/>
    </location>
</feature>
<dbReference type="GO" id="GO:0016491">
    <property type="term" value="F:oxidoreductase activity"/>
    <property type="evidence" value="ECO:0007669"/>
    <property type="project" value="InterPro"/>
</dbReference>
<evidence type="ECO:0000313" key="12">
    <source>
        <dbReference type="Proteomes" id="UP000219331"/>
    </source>
</evidence>
<keyword evidence="4" id="KW-0521">NADP</keyword>
<dbReference type="SMART" id="SM00823">
    <property type="entry name" value="PKS_PP"/>
    <property type="match status" value="1"/>
</dbReference>
<keyword evidence="3 11" id="KW-0808">Transferase</keyword>
<dbReference type="InterPro" id="IPR036736">
    <property type="entry name" value="ACP-like_sf"/>
</dbReference>
<evidence type="ECO:0000313" key="11">
    <source>
        <dbReference type="EMBL" id="SOB96320.1"/>
    </source>
</evidence>
<dbReference type="InterPro" id="IPR011032">
    <property type="entry name" value="GroES-like_sf"/>
</dbReference>
<dbReference type="GO" id="GO:0004312">
    <property type="term" value="F:fatty acid synthase activity"/>
    <property type="evidence" value="ECO:0007669"/>
    <property type="project" value="TreeGrafter"/>
</dbReference>
<evidence type="ECO:0000256" key="5">
    <source>
        <dbReference type="ARBA" id="ARBA00023268"/>
    </source>
</evidence>
<evidence type="ECO:0000256" key="1">
    <source>
        <dbReference type="ARBA" id="ARBA00022450"/>
    </source>
</evidence>
<dbReference type="Gene3D" id="3.40.50.150">
    <property type="entry name" value="Vaccinia Virus protein VP39"/>
    <property type="match status" value="1"/>
</dbReference>
<dbReference type="SUPFAM" id="SSF53335">
    <property type="entry name" value="S-adenosyl-L-methionine-dependent methyltransferases"/>
    <property type="match status" value="1"/>
</dbReference>
<dbReference type="Gene3D" id="3.40.50.720">
    <property type="entry name" value="NAD(P)-binding Rossmann-like Domain"/>
    <property type="match status" value="3"/>
</dbReference>
<dbReference type="Pfam" id="PF21089">
    <property type="entry name" value="PKS_DH_N"/>
    <property type="match status" value="1"/>
</dbReference>
<dbReference type="PANTHER" id="PTHR43775">
    <property type="entry name" value="FATTY ACID SYNTHASE"/>
    <property type="match status" value="1"/>
</dbReference>
<dbReference type="CDD" id="cd05274">
    <property type="entry name" value="KR_FAS_SDR_x"/>
    <property type="match status" value="1"/>
</dbReference>
<keyword evidence="5" id="KW-0511">Multifunctional enzyme</keyword>
<dbReference type="InterPro" id="IPR009081">
    <property type="entry name" value="PP-bd_ACP"/>
</dbReference>
<dbReference type="Proteomes" id="UP000219331">
    <property type="component" value="Unassembled WGS sequence"/>
</dbReference>
<organism evidence="11 12">
    <name type="scientific">Stappia indica</name>
    <dbReference type="NCBI Taxonomy" id="538381"/>
    <lineage>
        <taxon>Bacteria</taxon>
        <taxon>Pseudomonadati</taxon>
        <taxon>Pseudomonadota</taxon>
        <taxon>Alphaproteobacteria</taxon>
        <taxon>Hyphomicrobiales</taxon>
        <taxon>Stappiaceae</taxon>
        <taxon>Stappia</taxon>
    </lineage>
</organism>
<feature type="active site" description="Proton donor; for dehydratase activity" evidence="7">
    <location>
        <position position="1081"/>
    </location>
</feature>
<feature type="region of interest" description="N-terminal hotdog fold" evidence="7">
    <location>
        <begin position="885"/>
        <end position="1009"/>
    </location>
</feature>
<dbReference type="Pfam" id="PF00698">
    <property type="entry name" value="Acyl_transf_1"/>
    <property type="match status" value="1"/>
</dbReference>
<dbReference type="OrthoDB" id="9778690at2"/>
<dbReference type="SMART" id="SM00829">
    <property type="entry name" value="PKS_ER"/>
    <property type="match status" value="1"/>
</dbReference>
<dbReference type="SUPFAM" id="SSF52151">
    <property type="entry name" value="FabD/lysophospholipase-like"/>
    <property type="match status" value="1"/>
</dbReference>
<dbReference type="InterPro" id="IPR032821">
    <property type="entry name" value="PKS_assoc"/>
</dbReference>
<dbReference type="InterPro" id="IPR050091">
    <property type="entry name" value="PKS_NRPS_Biosynth_Enz"/>
</dbReference>
<dbReference type="FunFam" id="3.40.50.720:FF:000209">
    <property type="entry name" value="Polyketide synthase Pks12"/>
    <property type="match status" value="1"/>
</dbReference>
<dbReference type="InterPro" id="IPR013154">
    <property type="entry name" value="ADH-like_N"/>
</dbReference>
<dbReference type="Gene3D" id="1.10.1200.10">
    <property type="entry name" value="ACP-like"/>
    <property type="match status" value="1"/>
</dbReference>
<protein>
    <submittedName>
        <fullName evidence="11">Acyl transferase domain-containing protein</fullName>
    </submittedName>
</protein>
<dbReference type="Gene3D" id="3.40.47.10">
    <property type="match status" value="1"/>
</dbReference>
<dbReference type="InterPro" id="IPR001227">
    <property type="entry name" value="Ac_transferase_dom_sf"/>
</dbReference>
<dbReference type="InterPro" id="IPR036291">
    <property type="entry name" value="NAD(P)-bd_dom_sf"/>
</dbReference>
<dbReference type="SMART" id="SM00825">
    <property type="entry name" value="PKS_KS"/>
    <property type="match status" value="1"/>
</dbReference>
<dbReference type="EMBL" id="OBML01000002">
    <property type="protein sequence ID" value="SOB96320.1"/>
    <property type="molecule type" value="Genomic_DNA"/>
</dbReference>
<dbReference type="SUPFAM" id="SSF47336">
    <property type="entry name" value="ACP-like"/>
    <property type="match status" value="1"/>
</dbReference>
<feature type="region of interest" description="C-terminal hotdog fold" evidence="7">
    <location>
        <begin position="1020"/>
        <end position="1165"/>
    </location>
</feature>
<dbReference type="InterPro" id="IPR020843">
    <property type="entry name" value="ER"/>
</dbReference>
<evidence type="ECO:0000259" key="8">
    <source>
        <dbReference type="PROSITE" id="PS50075"/>
    </source>
</evidence>
<gene>
    <name evidence="11" type="ORF">SAMN05421512_102159</name>
</gene>
<dbReference type="SMART" id="SM00826">
    <property type="entry name" value="PKS_DH"/>
    <property type="match status" value="1"/>
</dbReference>
<dbReference type="PROSITE" id="PS50075">
    <property type="entry name" value="CARRIER"/>
    <property type="match status" value="1"/>
</dbReference>
<dbReference type="InterPro" id="IPR020841">
    <property type="entry name" value="PKS_Beta-ketoAc_synthase_dom"/>
</dbReference>
<dbReference type="InterPro" id="IPR057326">
    <property type="entry name" value="KR_dom"/>
</dbReference>
<dbReference type="PROSITE" id="PS00606">
    <property type="entry name" value="KS3_1"/>
    <property type="match status" value="1"/>
</dbReference>
<name>A0A285RQJ3_9HYPH</name>
<evidence type="ECO:0000259" key="9">
    <source>
        <dbReference type="PROSITE" id="PS52004"/>
    </source>
</evidence>
<evidence type="ECO:0000256" key="6">
    <source>
        <dbReference type="ARBA" id="ARBA00023315"/>
    </source>
</evidence>
<dbReference type="Pfam" id="PF00550">
    <property type="entry name" value="PP-binding"/>
    <property type="match status" value="1"/>
</dbReference>
<dbReference type="STRING" id="538381.GCA_001696535_03350"/>
<proteinExistence type="predicted"/>
<dbReference type="SMART" id="SM00822">
    <property type="entry name" value="PKS_KR"/>
    <property type="match status" value="1"/>
</dbReference>
<dbReference type="SMART" id="SM00827">
    <property type="entry name" value="PKS_AT"/>
    <property type="match status" value="1"/>
</dbReference>
<dbReference type="PANTHER" id="PTHR43775:SF37">
    <property type="entry name" value="SI:DKEY-61P9.11"/>
    <property type="match status" value="1"/>
</dbReference>
<dbReference type="InterPro" id="IPR049552">
    <property type="entry name" value="PKS_DH_N"/>
</dbReference>
<dbReference type="InterPro" id="IPR016036">
    <property type="entry name" value="Malonyl_transacylase_ACP-bd"/>
</dbReference>
<dbReference type="SUPFAM" id="SSF50129">
    <property type="entry name" value="GroES-like"/>
    <property type="match status" value="1"/>
</dbReference>
<dbReference type="Pfam" id="PF14765">
    <property type="entry name" value="PS-DH"/>
    <property type="match status" value="1"/>
</dbReference>
<keyword evidence="1" id="KW-0596">Phosphopantetheine</keyword>
<evidence type="ECO:0000256" key="7">
    <source>
        <dbReference type="PROSITE-ProRule" id="PRU01363"/>
    </source>
</evidence>
<dbReference type="InterPro" id="IPR018201">
    <property type="entry name" value="Ketoacyl_synth_AS"/>
</dbReference>
<dbReference type="GO" id="GO:0004315">
    <property type="term" value="F:3-oxoacyl-[acyl-carrier-protein] synthase activity"/>
    <property type="evidence" value="ECO:0007669"/>
    <property type="project" value="InterPro"/>
</dbReference>
<feature type="domain" description="Carrier" evidence="8">
    <location>
        <begin position="2401"/>
        <end position="2478"/>
    </location>
</feature>
<dbReference type="CDD" id="cd05195">
    <property type="entry name" value="enoyl_red"/>
    <property type="match status" value="1"/>
</dbReference>
<dbReference type="Pfam" id="PF02801">
    <property type="entry name" value="Ketoacyl-synt_C"/>
    <property type="match status" value="1"/>
</dbReference>
<dbReference type="GO" id="GO:0031177">
    <property type="term" value="F:phosphopantetheine binding"/>
    <property type="evidence" value="ECO:0007669"/>
    <property type="project" value="InterPro"/>
</dbReference>
<dbReference type="PROSITE" id="PS52004">
    <property type="entry name" value="KS3_2"/>
    <property type="match status" value="1"/>
</dbReference>
<dbReference type="RefSeq" id="WP_097173955.1">
    <property type="nucleotide sequence ID" value="NZ_OBML01000002.1"/>
</dbReference>
<dbReference type="Pfam" id="PF00107">
    <property type="entry name" value="ADH_zinc_N"/>
    <property type="match status" value="1"/>
</dbReference>
<evidence type="ECO:0000256" key="2">
    <source>
        <dbReference type="ARBA" id="ARBA00022553"/>
    </source>
</evidence>
<evidence type="ECO:0000259" key="10">
    <source>
        <dbReference type="PROSITE" id="PS52019"/>
    </source>
</evidence>
<dbReference type="InterPro" id="IPR020807">
    <property type="entry name" value="PKS_DH"/>
</dbReference>
<evidence type="ECO:0000256" key="3">
    <source>
        <dbReference type="ARBA" id="ARBA00022679"/>
    </source>
</evidence>
<dbReference type="InterPro" id="IPR016039">
    <property type="entry name" value="Thiolase-like"/>
</dbReference>
<dbReference type="InterPro" id="IPR029063">
    <property type="entry name" value="SAM-dependent_MTases_sf"/>
</dbReference>
<dbReference type="Gene3D" id="3.40.366.10">
    <property type="entry name" value="Malonyl-Coenzyme A Acyl Carrier Protein, domain 2"/>
    <property type="match status" value="1"/>
</dbReference>
<dbReference type="PROSITE" id="PS00012">
    <property type="entry name" value="PHOSPHOPANTETHEINE"/>
    <property type="match status" value="1"/>
</dbReference>
<keyword evidence="6" id="KW-0012">Acyltransferase</keyword>
<keyword evidence="2" id="KW-0597">Phosphoprotein</keyword>
<dbReference type="InterPro" id="IPR042104">
    <property type="entry name" value="PKS_dehydratase_sf"/>
</dbReference>
<dbReference type="InterPro" id="IPR020806">
    <property type="entry name" value="PKS_PP-bd"/>
</dbReference>
<feature type="domain" description="PKS/mFAS DH" evidence="10">
    <location>
        <begin position="885"/>
        <end position="1165"/>
    </location>
</feature>
<sequence>MSLRANNTVITGYSARLPGAGTVDAFWTLLDEGRCSVSEIRPDRFDTRGFHHPRPGTSGRSFTFAAGQVDDVWGFDAGFFGISPREAVQIDPQQRLLLQVVWEAIENAGLRPSDLAGTQTGVYVGASGLDYHQRLLFDLPSVDVQTMTGNTLSIISNRVSYIFDLRGPSFTLDTACSSSLVALHQAVSAIESGQIDTAIVAGVNLLLSPFSFIGFARASMLSPQGLCRAFDASGDGYVRSEGAVAMVLQRDTTAREPRARILATGINADGRTAGLSLPSSPAQKTLLESIYSDELGISPDDLAFVEAHGTGTQVGDPAEANALGTAIGRKRGAPLPIGSVKTNVGHLEPVSGLVGILKSVLALRHDRLPKSLHFNEPNPNIDFAGLNLAVAAEQVELARGARPRLAGINSFGFGGTNAHTVIGEVAPLGAADSGVPDTAPLVISARSQGALRELAGRYAALVEDHGDTSGAVIDAAARRRDLHDHRLVVLGDSAAKISALQAFAEGKEAPAAIEGKTAPRTRGVAFAFSGNGSQWAGMGQDAYSGDKAFREALESVDRHFMAVSGWSLVTMLFSKDLETEIERTEIAQPLLFAVQVALVTALKARGIAPAAVLGHSVGEVAAAWCSGMLDLATATRIIHARSTQQEVVRHLGSMAALLLPAEDARAAIAEAGLPGIELSAINSPRSVTISGPTESIDAFARLARKKRWALRKLNIAYPFHSALVDPIEQPLREALGTLTCNAPAIPFLSSVTPELDEITPDASYWWENVRRPVRFTDAVARLAEQPIDLVVEIGPKAVLTTYVRDALRSVGNQTPVLASLEAPRSEGAPLADIDTITARIVAHGAAPNLDLYVGPQGRNLPVLPDYPWQLTPFLPPETDERITAHGERGWPLAGKRLRPETAEWFNVIDLDLLPFLADHKVEQTAVFPAAGFIEMALRAALQWSGEERIEVRDLEILRPLVLDEGKTHETMVRLSPDDRVIEIHARPRLAGADWSLYAKAGFRTLAGAADAPAPQADTAGLKVSHDEIYRLTLAHGLDYGPAFRLADTAVLSGEREARLGLLAPASLPEPGTFALHPAVADAGFHGLFALLGHRSEPAEGGFLPIRFSGIELHAPASLPAAVRIRVEKGSARSLVASFDYLDAEGGLVARLTGARFKAVQFHMAERDHGLTYRVVSRLLTPADAGAAHALPLAAIAGDLGLVASTDYDPSDAALLADALARTVAHRALHDVLGGAPFVLATKVRDGALHESAAPFAAHFLDLLAQHDLAEEEEGKWRIADPADGLDPASLVQTLVFEAGAHGSQATLLARLADDLPALLRTGLPASAGELFSSALLAGWRNADPAAQALRRACLDIAGRAVADWPQDKPLSVLVLGERSFAVARHLDTLLSPYNATLTVGDPSPGTTERLRRNWPGSAQTRFLSPEDGALAEGGPYDLAICCDTLSGAGDAMLKDLAAMLSSGGQLLALERAPSSDAELILGTGADWWTPVPGSPRPATPLLVGEDWTARLAAYGFGDAEALPLAGGEVDASILIARAPARANSAANGNGAADSEAETRRMAIVCDADGPSRAVASALRECLKPHAIEAVLVAAGTPGSDDDLIAADLDDPATWGGDTPLAAAARDGIVHLAGAYARTGASEDASASLSARTWQLAQMLKGRGSAAGPVVVVAPEGARAPACGTAPDPLQAGVWAFGRVAMNEFPSAGLRLVDIRKDLDASAAALRLAAEIVGLDRADERELVIDGDTRLGLRLERGPELPQPGSADADESAGILRLDIAQQGSLDRLSWSRIPARALVGDEVEIAVEASGLNFRDVMWALGLLPEEALEDGFAGPTLGMECAGTVVATGPQARRLRPGDKVIAFAPACFASRVTVSEKGCARTPQGLDPEAAATIPVAFLTSYYALHRLARLEAHETVLIHGGAGGVGLAAIQVARHIGATIIATAGSPEKRSLLRQLGVDHVLDSRSLTFADDVMRLTGGKGIEVVLNSLSGEAMERSIEVLAPFGRFLELGKRDYYENTHLGLRPFRRNLSYFGIDADQLLIHQPALAERLLDELMQLFAGGALSPLPYRAFEADEAVAAFRLMQQAGHIGKIVIRPPQQPAAPQAAPAPFRFESEAGGLVVVGGFGGFGAALIGRLADMGATRIDVLSRRGATTPEAAALIEEMGRRGVTVVGHACDATSESAVTAALAAIRKDAGAIQAAFHTAMVLHDTLLSNLTREQLDAVLAPKVRGAQLLDRLTRGDALRQFVLFSSATTLVGNPGQANYVAANGYLEGLAARRRAEGLPGLAVAWGAISDAGYLARNADVGDLLARKLGRHALTAREALDGLATLMALPQDDAAAAAPGYARIDWAAARRDLALLATPFAERLGIAAGNDGAGEGGAVDLAALVKGLDRASAIAKICKLLAVEIGRILRIGEDDIDPARPLTEVGMDSLMALELRMAAERQFGIDIPLMSLANGATLSDMATRIADQALSGGAGNGADLSSEARTNAMQHLGEDVFEDAETLADVAAEVEERTRNVRSLL</sequence>
<dbReference type="Pfam" id="PF16197">
    <property type="entry name" value="KAsynt_C_assoc"/>
    <property type="match status" value="1"/>
</dbReference>
<dbReference type="Pfam" id="PF08240">
    <property type="entry name" value="ADH_N"/>
    <property type="match status" value="1"/>
</dbReference>
<dbReference type="InterPro" id="IPR014031">
    <property type="entry name" value="Ketoacyl_synth_C"/>
</dbReference>
<dbReference type="SUPFAM" id="SSF55048">
    <property type="entry name" value="Probable ACP-binding domain of malonyl-CoA ACP transacylase"/>
    <property type="match status" value="1"/>
</dbReference>
<dbReference type="Gene3D" id="3.10.129.110">
    <property type="entry name" value="Polyketide synthase dehydratase"/>
    <property type="match status" value="1"/>
</dbReference>
<keyword evidence="12" id="KW-1185">Reference proteome</keyword>
<dbReference type="InterPro" id="IPR049900">
    <property type="entry name" value="PKS_mFAS_DH"/>
</dbReference>
<dbReference type="CDD" id="cd00833">
    <property type="entry name" value="PKS"/>
    <property type="match status" value="1"/>
</dbReference>